<keyword evidence="3" id="KW-1185">Reference proteome</keyword>
<dbReference type="PANTHER" id="PTHR38482">
    <property type="entry name" value="DMT FAMILY PROTEIN"/>
    <property type="match status" value="1"/>
</dbReference>
<dbReference type="InterPro" id="IPR007437">
    <property type="entry name" value="DUF486"/>
</dbReference>
<sequence>MRTILLLIISNSFMTYAWYGHLKHTDTALWKVILMSWGIAFFEYCFMVPANRYGFQEGFSGFQLKTIQEVVSLTVFSLFAIFFLKEPLKWNYLVSFSLLIGAAYFMFKK</sequence>
<dbReference type="PANTHER" id="PTHR38482:SF1">
    <property type="entry name" value="DMT FAMILY PROTEIN"/>
    <property type="match status" value="1"/>
</dbReference>
<evidence type="ECO:0000313" key="2">
    <source>
        <dbReference type="EMBL" id="RAJ79205.1"/>
    </source>
</evidence>
<protein>
    <recommendedName>
        <fullName evidence="4">DMT family protein</fullName>
    </recommendedName>
</protein>
<comment type="caution">
    <text evidence="2">The sequence shown here is derived from an EMBL/GenBank/DDBJ whole genome shotgun (WGS) entry which is preliminary data.</text>
</comment>
<feature type="transmembrane region" description="Helical" evidence="1">
    <location>
        <begin position="27"/>
        <end position="46"/>
    </location>
</feature>
<accession>A0A327VW66</accession>
<evidence type="ECO:0008006" key="4">
    <source>
        <dbReference type="Google" id="ProtNLM"/>
    </source>
</evidence>
<dbReference type="RefSeq" id="WP_111593669.1">
    <property type="nucleotide sequence ID" value="NZ_QLMA01000006.1"/>
</dbReference>
<feature type="transmembrane region" description="Helical" evidence="1">
    <location>
        <begin position="67"/>
        <end position="84"/>
    </location>
</feature>
<reference evidence="2 3" key="1">
    <citation type="submission" date="2018-06" db="EMBL/GenBank/DDBJ databases">
        <title>Genomic Encyclopedia of Archaeal and Bacterial Type Strains, Phase II (KMG-II): from individual species to whole genera.</title>
        <authorList>
            <person name="Goeker M."/>
        </authorList>
    </citation>
    <scope>NUCLEOTIDE SEQUENCE [LARGE SCALE GENOMIC DNA]</scope>
    <source>
        <strain evidence="2 3">DSM 29821</strain>
    </source>
</reference>
<dbReference type="EMBL" id="QLMA01000006">
    <property type="protein sequence ID" value="RAJ79205.1"/>
    <property type="molecule type" value="Genomic_DNA"/>
</dbReference>
<name>A0A327VW66_9BACT</name>
<dbReference type="PIRSF" id="PIRSF021239">
    <property type="entry name" value="UCP021239"/>
    <property type="match status" value="1"/>
</dbReference>
<dbReference type="Proteomes" id="UP000249819">
    <property type="component" value="Unassembled WGS sequence"/>
</dbReference>
<evidence type="ECO:0000313" key="3">
    <source>
        <dbReference type="Proteomes" id="UP000249819"/>
    </source>
</evidence>
<keyword evidence="1" id="KW-1133">Transmembrane helix</keyword>
<gene>
    <name evidence="2" type="ORF">CLV59_106266</name>
</gene>
<keyword evidence="1" id="KW-0472">Membrane</keyword>
<evidence type="ECO:0000256" key="1">
    <source>
        <dbReference type="SAM" id="Phobius"/>
    </source>
</evidence>
<dbReference type="Pfam" id="PF04342">
    <property type="entry name" value="DMT_6"/>
    <property type="match status" value="1"/>
</dbReference>
<keyword evidence="1" id="KW-0812">Transmembrane</keyword>
<organism evidence="2 3">
    <name type="scientific">Chitinophaga dinghuensis</name>
    <dbReference type="NCBI Taxonomy" id="1539050"/>
    <lineage>
        <taxon>Bacteria</taxon>
        <taxon>Pseudomonadati</taxon>
        <taxon>Bacteroidota</taxon>
        <taxon>Chitinophagia</taxon>
        <taxon>Chitinophagales</taxon>
        <taxon>Chitinophagaceae</taxon>
        <taxon>Chitinophaga</taxon>
    </lineage>
</organism>
<proteinExistence type="predicted"/>
<dbReference type="OrthoDB" id="9805206at2"/>
<feature type="transmembrane region" description="Helical" evidence="1">
    <location>
        <begin position="90"/>
        <end position="107"/>
    </location>
</feature>
<dbReference type="AlphaFoldDB" id="A0A327VW66"/>